<organismHost>
    <name type="scientific">Micromonas pusilla</name>
    <name type="common">Picoplanktonic green alga</name>
    <name type="synonym">Chromulina pusilla</name>
    <dbReference type="NCBI Taxonomy" id="38833"/>
</organismHost>
<gene>
    <name evidence="1" type="ORF">MPXG_00195</name>
</gene>
<dbReference type="Proteomes" id="UP000232710">
    <property type="component" value="Segment"/>
</dbReference>
<keyword evidence="2" id="KW-1185">Reference proteome</keyword>
<evidence type="ECO:0000313" key="1">
    <source>
        <dbReference type="EMBL" id="AET84993.1"/>
    </source>
</evidence>
<accession>G9E6G6</accession>
<proteinExistence type="predicted"/>
<dbReference type="EMBL" id="JF974320">
    <property type="protein sequence ID" value="AET84993.1"/>
    <property type="molecule type" value="Genomic_DNA"/>
</dbReference>
<sequence>MNIFFLSLDPDEIAHMSCDQHVVKIQLEICQMLYTAWYFSNEEDFVHSHAPLTKDGTRRGYRPAHRKHPMTMWVGSSIENYMYACKIGISLTLEYTRRYGKVHTCARHLLWLWDNHPQYFEERRSETAYYSQEGIPECMPEEYRCPSVVEAYQMYYMVEKFSFARYKNMTSGLSMGSSYPKSFRNICSSIESLKS</sequence>
<protein>
    <submittedName>
        <fullName evidence="1">Uncharacterized protein</fullName>
    </submittedName>
</protein>
<organism evidence="1 2">
    <name type="scientific">Micromonas pusilla virus SP1</name>
    <name type="common">MpV-SP1</name>
    <dbReference type="NCBI Taxonomy" id="373996"/>
    <lineage>
        <taxon>Viruses</taxon>
        <taxon>Varidnaviria</taxon>
        <taxon>Bamfordvirae</taxon>
        <taxon>Nucleocytoviricota</taxon>
        <taxon>Megaviricetes</taxon>
        <taxon>Algavirales</taxon>
        <taxon>Phycodnaviridae</taxon>
        <taxon>Prasinovirus</taxon>
        <taxon>Prasinovirus micromonas</taxon>
    </lineage>
</organism>
<reference evidence="1 2" key="1">
    <citation type="submission" date="2010-12" db="EMBL/GenBank/DDBJ databases">
        <title>The Genome Sequence of Micromonas pusilla virus SP1.</title>
        <authorList>
            <consortium name="The Broad Institute Genome Sequencing Platform"/>
            <person name="Henn M.R."/>
            <person name="Suttle C."/>
            <person name="Winget D."/>
            <person name="Chan A."/>
            <person name="Levin J."/>
            <person name="Malboeuf C."/>
            <person name="Casali M."/>
            <person name="Russ C."/>
            <person name="Lennon N."/>
            <person name="Chapman S.B."/>
            <person name="Erlich R."/>
            <person name="Young S.K."/>
            <person name="Yandava C."/>
            <person name="Zeng Q."/>
            <person name="Alvarado L."/>
            <person name="Anderson S."/>
            <person name="Berlin A."/>
            <person name="Chen Z."/>
            <person name="Freedman E."/>
            <person name="Gellesch M."/>
            <person name="Goldberg J."/>
            <person name="Green L."/>
            <person name="Griggs A."/>
            <person name="Gujja S."/>
            <person name="Heilman E.R."/>
            <person name="Heiman D."/>
            <person name="Hollinger A."/>
            <person name="Howarth C."/>
            <person name="Larson L."/>
            <person name="Mehta T."/>
            <person name="Pearson M."/>
            <person name="Roberts A."/>
            <person name="Ryan E."/>
            <person name="Saif S."/>
            <person name="Shea T."/>
            <person name="Shenoy N."/>
            <person name="Sisk P."/>
            <person name="Stolte C."/>
            <person name="Sykes S."/>
            <person name="White J."/>
            <person name="Haas B."/>
            <person name="Nusbaum C."/>
            <person name="Birren B."/>
        </authorList>
    </citation>
    <scope>NUCLEOTIDE SEQUENCE [LARGE SCALE GENOMIC DNA]</scope>
    <source>
        <strain evidence="1 2">SP1</strain>
    </source>
</reference>
<name>G9E6G6_MPSP1</name>
<evidence type="ECO:0000313" key="2">
    <source>
        <dbReference type="Proteomes" id="UP000232710"/>
    </source>
</evidence>